<dbReference type="STRING" id="1522189.A0A316VMK3"/>
<dbReference type="GO" id="GO:0036503">
    <property type="term" value="P:ERAD pathway"/>
    <property type="evidence" value="ECO:0007669"/>
    <property type="project" value="TreeGrafter"/>
</dbReference>
<dbReference type="Pfam" id="PF00226">
    <property type="entry name" value="DnaJ"/>
    <property type="match status" value="1"/>
</dbReference>
<protein>
    <recommendedName>
        <fullName evidence="3">J domain-containing protein</fullName>
    </recommendedName>
</protein>
<dbReference type="SUPFAM" id="SSF46565">
    <property type="entry name" value="Chaperone J-domain"/>
    <property type="match status" value="1"/>
</dbReference>
<evidence type="ECO:0000313" key="4">
    <source>
        <dbReference type="EMBL" id="PWN38812.1"/>
    </source>
</evidence>
<evidence type="ECO:0000259" key="3">
    <source>
        <dbReference type="PROSITE" id="PS50076"/>
    </source>
</evidence>
<dbReference type="EMBL" id="KZ819532">
    <property type="protein sequence ID" value="PWN38812.1"/>
    <property type="molecule type" value="Genomic_DNA"/>
</dbReference>
<reference evidence="4 5" key="1">
    <citation type="journal article" date="2018" name="Mol. Biol. Evol.">
        <title>Broad Genomic Sampling Reveals a Smut Pathogenic Ancestry of the Fungal Clade Ustilaginomycotina.</title>
        <authorList>
            <person name="Kijpornyongpan T."/>
            <person name="Mondo S.J."/>
            <person name="Barry K."/>
            <person name="Sandor L."/>
            <person name="Lee J."/>
            <person name="Lipzen A."/>
            <person name="Pangilinan J."/>
            <person name="LaButti K."/>
            <person name="Hainaut M."/>
            <person name="Henrissat B."/>
            <person name="Grigoriev I.V."/>
            <person name="Spatafora J.W."/>
            <person name="Aime M.C."/>
        </authorList>
    </citation>
    <scope>NUCLEOTIDE SEQUENCE [LARGE SCALE GENOMIC DNA]</scope>
    <source>
        <strain evidence="4 5">MCA 4658</strain>
    </source>
</reference>
<dbReference type="GO" id="GO:0051087">
    <property type="term" value="F:protein-folding chaperone binding"/>
    <property type="evidence" value="ECO:0007669"/>
    <property type="project" value="TreeGrafter"/>
</dbReference>
<dbReference type="GO" id="GO:0005783">
    <property type="term" value="C:endoplasmic reticulum"/>
    <property type="evidence" value="ECO:0007669"/>
    <property type="project" value="TreeGrafter"/>
</dbReference>
<keyword evidence="1" id="KW-0143">Chaperone</keyword>
<feature type="compositionally biased region" description="Low complexity" evidence="2">
    <location>
        <begin position="381"/>
        <end position="395"/>
    </location>
</feature>
<proteinExistence type="predicted"/>
<dbReference type="InParanoid" id="A0A316VMK3"/>
<dbReference type="CDD" id="cd06257">
    <property type="entry name" value="DnaJ"/>
    <property type="match status" value="1"/>
</dbReference>
<dbReference type="InterPro" id="IPR051948">
    <property type="entry name" value="Hsp70_co-chaperone_J-domain"/>
</dbReference>
<evidence type="ECO:0000256" key="2">
    <source>
        <dbReference type="SAM" id="MobiDB-lite"/>
    </source>
</evidence>
<dbReference type="OrthoDB" id="10250354at2759"/>
<dbReference type="AlphaFoldDB" id="A0A316VMK3"/>
<dbReference type="SMART" id="SM00271">
    <property type="entry name" value="DnaJ"/>
    <property type="match status" value="1"/>
</dbReference>
<dbReference type="PRINTS" id="PR00625">
    <property type="entry name" value="JDOMAIN"/>
</dbReference>
<dbReference type="GeneID" id="37036883"/>
<feature type="region of interest" description="Disordered" evidence="2">
    <location>
        <begin position="298"/>
        <end position="339"/>
    </location>
</feature>
<name>A0A316VMK3_9BASI</name>
<dbReference type="Proteomes" id="UP000245783">
    <property type="component" value="Unassembled WGS sequence"/>
</dbReference>
<dbReference type="InterPro" id="IPR001623">
    <property type="entry name" value="DnaJ_domain"/>
</dbReference>
<dbReference type="PROSITE" id="PS50076">
    <property type="entry name" value="DNAJ_2"/>
    <property type="match status" value="1"/>
</dbReference>
<feature type="region of interest" description="Disordered" evidence="2">
    <location>
        <begin position="371"/>
        <end position="438"/>
    </location>
</feature>
<feature type="domain" description="J" evidence="3">
    <location>
        <begin position="80"/>
        <end position="143"/>
    </location>
</feature>
<dbReference type="InterPro" id="IPR036869">
    <property type="entry name" value="J_dom_sf"/>
</dbReference>
<feature type="compositionally biased region" description="Low complexity" evidence="2">
    <location>
        <begin position="316"/>
        <end position="331"/>
    </location>
</feature>
<gene>
    <name evidence="4" type="ORF">IE81DRAFT_327114</name>
</gene>
<feature type="compositionally biased region" description="Basic and acidic residues" evidence="2">
    <location>
        <begin position="419"/>
        <end position="438"/>
    </location>
</feature>
<keyword evidence="5" id="KW-1185">Reference proteome</keyword>
<accession>A0A316VMK3</accession>
<evidence type="ECO:0000313" key="5">
    <source>
        <dbReference type="Proteomes" id="UP000245783"/>
    </source>
</evidence>
<dbReference type="Gene3D" id="1.10.287.110">
    <property type="entry name" value="DnaJ domain"/>
    <property type="match status" value="1"/>
</dbReference>
<dbReference type="GO" id="GO:0051787">
    <property type="term" value="F:misfolded protein binding"/>
    <property type="evidence" value="ECO:0007669"/>
    <property type="project" value="TreeGrafter"/>
</dbReference>
<organism evidence="4 5">
    <name type="scientific">Ceraceosorus guamensis</name>
    <dbReference type="NCBI Taxonomy" id="1522189"/>
    <lineage>
        <taxon>Eukaryota</taxon>
        <taxon>Fungi</taxon>
        <taxon>Dikarya</taxon>
        <taxon>Basidiomycota</taxon>
        <taxon>Ustilaginomycotina</taxon>
        <taxon>Exobasidiomycetes</taxon>
        <taxon>Ceraceosorales</taxon>
        <taxon>Ceraceosoraceae</taxon>
        <taxon>Ceraceosorus</taxon>
    </lineage>
</organism>
<dbReference type="PANTHER" id="PTHR44360">
    <property type="entry name" value="DNAJ HOMOLOG SUBFAMILY B MEMBER 9"/>
    <property type="match status" value="1"/>
</dbReference>
<dbReference type="PANTHER" id="PTHR44360:SF1">
    <property type="entry name" value="DNAJ HOMOLOG SUBFAMILY B MEMBER 9"/>
    <property type="match status" value="1"/>
</dbReference>
<sequence length="438" mass="48494">MLDVLDKYPVLSALLPFIYWSTLPSIGTQLALHAFYTISPSLRPTTQADVALHFNRARVLVVSAYLFYTLHQALVGAPPNFYTTLGLPLDVETEHVPRAFRKLARIYHPDKVGPRGEAFFIAARTAADVIGDPTKRYAYDRFGPSVIAWEKLYTVREHMGQGFQEALPYYVVQPAILSFINWLNGDGFIDFWRATLFMLMASSELYLCALPERPALLVRLLPNTTQAEVVSFLHELFLSVMLASKQIAPLIPKLGIIPSNIPRYGKRTNEETQRDLQELDSVMVRLAQLAEVTRGESQRGVAASLEPLRPSQRPSAQTLQQAAQEAAKAGAPPRPNGAFLIREPSQVEQTWMHLFAREVFRKRVENSRLEMGLESSERSDGAPPTATATATAGAPNGQASSAASQPGRETAMLSNGQGVDREHHATPGDHDPRVELTQ</sequence>
<evidence type="ECO:0000256" key="1">
    <source>
        <dbReference type="ARBA" id="ARBA00023186"/>
    </source>
</evidence>
<dbReference type="RefSeq" id="XP_025365972.1">
    <property type="nucleotide sequence ID" value="XM_025515013.1"/>
</dbReference>